<sequence>MKEPYLEVTFRHGQPLAAYLYLPRQQGEKSRKTAKAGQGLIIDFGESGNPIGIEITAPSNVTADDINCVLVKLGLSRISNKELAPLHAA</sequence>
<reference evidence="2 5" key="5">
    <citation type="submission" date="2020-02" db="EMBL/GenBank/DDBJ databases">
        <title>Newly sequenced genome of strain CSTR1 showed variability in Candidatus Kuenenia stuttgartiensis genomes.</title>
        <authorList>
            <person name="Ding C."/>
            <person name="Adrian L."/>
        </authorList>
    </citation>
    <scope>NUCLEOTIDE SEQUENCE [LARGE SCALE GENOMIC DNA]</scope>
    <source>
        <strain evidence="2 5">CSTR1</strain>
    </source>
</reference>
<dbReference type="RefSeq" id="WP_099326903.1">
    <property type="nucleotide sequence ID" value="NZ_CP049055.1"/>
</dbReference>
<dbReference type="KEGG" id="kst:KSMBR1_4062"/>
<dbReference type="OrthoDB" id="5771768at2"/>
<evidence type="ECO:0000313" key="2">
    <source>
        <dbReference type="EMBL" id="QII11891.1"/>
    </source>
</evidence>
<evidence type="ECO:0000313" key="3">
    <source>
        <dbReference type="EMBL" id="SOH06534.1"/>
    </source>
</evidence>
<accession>Q1Q437</accession>
<evidence type="ECO:0008006" key="6">
    <source>
        <dbReference type="Google" id="ProtNLM"/>
    </source>
</evidence>
<keyword evidence="4" id="KW-1185">Reference proteome</keyword>
<protein>
    <recommendedName>
        <fullName evidence="6">DUF2283 domain-containing protein</fullName>
    </recommendedName>
</protein>
<evidence type="ECO:0000313" key="1">
    <source>
        <dbReference type="EMBL" id="CAJ74775.1"/>
    </source>
</evidence>
<dbReference type="AlphaFoldDB" id="Q1Q437"/>
<reference evidence="1" key="2">
    <citation type="submission" date="2006-01" db="EMBL/GenBank/DDBJ databases">
        <authorList>
            <person name="Genoscope"/>
        </authorList>
    </citation>
    <scope>NUCLEOTIDE SEQUENCE</scope>
</reference>
<evidence type="ECO:0000313" key="5">
    <source>
        <dbReference type="Proteomes" id="UP000501926"/>
    </source>
</evidence>
<dbReference type="EMBL" id="LT934425">
    <property type="protein sequence ID" value="SOH06534.1"/>
    <property type="molecule type" value="Genomic_DNA"/>
</dbReference>
<reference evidence="3" key="3">
    <citation type="submission" date="2017-10" db="EMBL/GenBank/DDBJ databases">
        <authorList>
            <person name="Banno H."/>
            <person name="Chua N.-H."/>
        </authorList>
    </citation>
    <scope>NUCLEOTIDE SEQUENCE [LARGE SCALE GENOMIC DNA]</scope>
    <source>
        <strain evidence="3">Kuenenia_mbr1_ru-nijmegen</strain>
    </source>
</reference>
<dbReference type="Proteomes" id="UP000221734">
    <property type="component" value="Chromosome Kuenenia_stuttgartiensis_MBR1"/>
</dbReference>
<dbReference type="EMBL" id="CT573071">
    <property type="protein sequence ID" value="CAJ74775.1"/>
    <property type="molecule type" value="Genomic_DNA"/>
</dbReference>
<organism evidence="1">
    <name type="scientific">Kuenenia stuttgartiensis</name>
    <dbReference type="NCBI Taxonomy" id="174633"/>
    <lineage>
        <taxon>Bacteria</taxon>
        <taxon>Pseudomonadati</taxon>
        <taxon>Planctomycetota</taxon>
        <taxon>Candidatus Brocadiia</taxon>
        <taxon>Candidatus Brocadiales</taxon>
        <taxon>Candidatus Brocadiaceae</taxon>
        <taxon>Candidatus Kuenenia</taxon>
    </lineage>
</organism>
<name>Q1Q437_KUEST</name>
<dbReference type="EMBL" id="CP049055">
    <property type="protein sequence ID" value="QII11891.1"/>
    <property type="molecule type" value="Genomic_DNA"/>
</dbReference>
<dbReference type="Proteomes" id="UP000501926">
    <property type="component" value="Chromosome"/>
</dbReference>
<dbReference type="InterPro" id="IPR019270">
    <property type="entry name" value="DUF2283"/>
</dbReference>
<reference evidence="4" key="4">
    <citation type="submission" date="2017-10" db="EMBL/GenBank/DDBJ databases">
        <authorList>
            <person name="Frank J."/>
        </authorList>
    </citation>
    <scope>NUCLEOTIDE SEQUENCE [LARGE SCALE GENOMIC DNA]</scope>
</reference>
<evidence type="ECO:0000313" key="4">
    <source>
        <dbReference type="Proteomes" id="UP000221734"/>
    </source>
</evidence>
<reference evidence="1" key="1">
    <citation type="journal article" date="2006" name="Nature">
        <title>Deciphering the evolution and metabolism of an anammox bacterium from a community genome.</title>
        <authorList>
            <person name="Strous M."/>
            <person name="Pelletier E."/>
            <person name="Mangenot S."/>
            <person name="Rattei T."/>
            <person name="Lehner A."/>
            <person name="Taylor M.W."/>
            <person name="Horn M."/>
            <person name="Daims H."/>
            <person name="Bartol-Mavel D."/>
            <person name="Wincker P."/>
            <person name="Barbe V."/>
            <person name="Fonknechten N."/>
            <person name="Vallenet D."/>
            <person name="Segurens B."/>
            <person name="Schenowitz-Truong C."/>
            <person name="Medigue C."/>
            <person name="Collingro A."/>
            <person name="Snel B."/>
            <person name="Dutilh B.E."/>
            <person name="OpDenCamp H.J.M."/>
            <person name="vanDerDrift C."/>
            <person name="Cirpus I."/>
            <person name="vanDePas-Schoonen K.T."/>
            <person name="Harhangi H.R."/>
            <person name="vanNiftrik L."/>
            <person name="Schmid M."/>
            <person name="Keltjens J."/>
            <person name="vanDeVossenberg J."/>
            <person name="Kartal B."/>
            <person name="Meier H."/>
            <person name="Frishman D."/>
            <person name="Huynen M.A."/>
            <person name="Mewes H."/>
            <person name="Weissenbach J."/>
            <person name="Jetten M.S.M."/>
            <person name="Wagner M."/>
            <person name="LePaslier D."/>
        </authorList>
    </citation>
    <scope>NUCLEOTIDE SEQUENCE</scope>
</reference>
<proteinExistence type="predicted"/>
<dbReference type="Pfam" id="PF10049">
    <property type="entry name" value="DUF2283"/>
    <property type="match status" value="1"/>
</dbReference>
<gene>
    <name evidence="2" type="ORF">KsCSTR_25120</name>
    <name evidence="3" type="ORF">KSMBR1_4062</name>
    <name evidence="1" type="ORF">kuste4012</name>
</gene>